<dbReference type="InterPro" id="IPR050397">
    <property type="entry name" value="Env_Response_Regulators"/>
</dbReference>
<dbReference type="GO" id="GO:0003677">
    <property type="term" value="F:DNA binding"/>
    <property type="evidence" value="ECO:0007669"/>
    <property type="project" value="UniProtKB-KW"/>
</dbReference>
<evidence type="ECO:0000259" key="4">
    <source>
        <dbReference type="PROSITE" id="PS50042"/>
    </source>
</evidence>
<dbReference type="Gene3D" id="1.10.10.10">
    <property type="entry name" value="Winged helix-like DNA-binding domain superfamily/Winged helix DNA-binding domain"/>
    <property type="match status" value="1"/>
</dbReference>
<dbReference type="SMART" id="SM00100">
    <property type="entry name" value="cNMP"/>
    <property type="match status" value="1"/>
</dbReference>
<organism evidence="6 7">
    <name type="scientific">Sodalis praecaptivus</name>
    <dbReference type="NCBI Taxonomy" id="1239307"/>
    <lineage>
        <taxon>Bacteria</taxon>
        <taxon>Pseudomonadati</taxon>
        <taxon>Pseudomonadota</taxon>
        <taxon>Gammaproteobacteria</taxon>
        <taxon>Enterobacterales</taxon>
        <taxon>Bruguierivoracaceae</taxon>
        <taxon>Sodalis</taxon>
    </lineage>
</organism>
<keyword evidence="3" id="KW-0804">Transcription</keyword>
<feature type="domain" description="Cyclic nucleotide-binding" evidence="4">
    <location>
        <begin position="17"/>
        <end position="105"/>
    </location>
</feature>
<evidence type="ECO:0000256" key="2">
    <source>
        <dbReference type="ARBA" id="ARBA00023125"/>
    </source>
</evidence>
<evidence type="ECO:0000256" key="1">
    <source>
        <dbReference type="ARBA" id="ARBA00023015"/>
    </source>
</evidence>
<dbReference type="EMBL" id="CP006569">
    <property type="protein sequence ID" value="AHF77289.1"/>
    <property type="molecule type" value="Genomic_DNA"/>
</dbReference>
<dbReference type="GO" id="GO:0003700">
    <property type="term" value="F:DNA-binding transcription factor activity"/>
    <property type="evidence" value="ECO:0007669"/>
    <property type="project" value="TreeGrafter"/>
</dbReference>
<feature type="domain" description="HTH crp-type" evidence="5">
    <location>
        <begin position="152"/>
        <end position="220"/>
    </location>
</feature>
<dbReference type="InterPro" id="IPR012318">
    <property type="entry name" value="HTH_CRP"/>
</dbReference>
<dbReference type="GO" id="GO:0005829">
    <property type="term" value="C:cytosol"/>
    <property type="evidence" value="ECO:0007669"/>
    <property type="project" value="TreeGrafter"/>
</dbReference>
<dbReference type="PANTHER" id="PTHR24567:SF28">
    <property type="entry name" value="LISTERIOLYSIN REGULATORY PROTEIN"/>
    <property type="match status" value="1"/>
</dbReference>
<evidence type="ECO:0000313" key="6">
    <source>
        <dbReference type="EMBL" id="AHF77289.1"/>
    </source>
</evidence>
<dbReference type="PANTHER" id="PTHR24567">
    <property type="entry name" value="CRP FAMILY TRANSCRIPTIONAL REGULATORY PROTEIN"/>
    <property type="match status" value="1"/>
</dbReference>
<name>W0HU55_9GAMM</name>
<dbReference type="InterPro" id="IPR000595">
    <property type="entry name" value="cNMP-bd_dom"/>
</dbReference>
<protein>
    <submittedName>
        <fullName evidence="6">Putative Crp/Fnr family transcriptional regulator</fullName>
    </submittedName>
</protein>
<dbReference type="Gene3D" id="2.60.120.10">
    <property type="entry name" value="Jelly Rolls"/>
    <property type="match status" value="1"/>
</dbReference>
<dbReference type="SUPFAM" id="SSF46785">
    <property type="entry name" value="Winged helix' DNA-binding domain"/>
    <property type="match status" value="1"/>
</dbReference>
<reference evidence="6 7" key="1">
    <citation type="journal article" date="2014" name="Genome Biol. Evol.">
        <title>Genome degeneration and adaptation in a nascent stage of symbiosis.</title>
        <authorList>
            <person name="Oakeson K.F."/>
            <person name="Gil R."/>
            <person name="Clayton A.L."/>
            <person name="Dunn D.M."/>
            <person name="von Niederhausern A.C."/>
            <person name="Hamil C."/>
            <person name="Aoyagi A."/>
            <person name="Duval B."/>
            <person name="Baca A."/>
            <person name="Silva F.J."/>
            <person name="Vallier A."/>
            <person name="Jackson D.G."/>
            <person name="Latorre A."/>
            <person name="Weiss R.B."/>
            <person name="Heddi A."/>
            <person name="Moya A."/>
            <person name="Dale C."/>
        </authorList>
    </citation>
    <scope>NUCLEOTIDE SEQUENCE [LARGE SCALE GENOMIC DNA]</scope>
    <source>
        <strain evidence="6 7">HS1</strain>
    </source>
</reference>
<accession>W0HU55</accession>
<dbReference type="SUPFAM" id="SSF51206">
    <property type="entry name" value="cAMP-binding domain-like"/>
    <property type="match status" value="1"/>
</dbReference>
<sequence length="233" mass="26557">MTNVNSAILDSLRRQRWLGQLDAAALRHLASRCQRLTFTQGEKIFNEGDDQRFSLLLEQGSLEIYRDTRQGEEKVFQILGPGQWVALAAVFMDHGRFPMNARARADGYGVRIPHALLHDLCLRYPALTLSFLHHFCNQLYATLNHVDWLTSSSAAERLAAWLVDFSHNGQQLALDLPLSRAQLAARLGMRSETLCRLLSQWRKEHIVSGMGNRMQLENIAFLQTLSQGARRQF</sequence>
<keyword evidence="7" id="KW-1185">Reference proteome</keyword>
<evidence type="ECO:0000259" key="5">
    <source>
        <dbReference type="PROSITE" id="PS51063"/>
    </source>
</evidence>
<dbReference type="AlphaFoldDB" id="W0HU55"/>
<evidence type="ECO:0000256" key="3">
    <source>
        <dbReference type="ARBA" id="ARBA00023163"/>
    </source>
</evidence>
<dbReference type="PROSITE" id="PS50042">
    <property type="entry name" value="CNMP_BINDING_3"/>
    <property type="match status" value="1"/>
</dbReference>
<evidence type="ECO:0000313" key="7">
    <source>
        <dbReference type="Proteomes" id="UP000019028"/>
    </source>
</evidence>
<dbReference type="Pfam" id="PF13545">
    <property type="entry name" value="HTH_Crp_2"/>
    <property type="match status" value="1"/>
</dbReference>
<dbReference type="InterPro" id="IPR036390">
    <property type="entry name" value="WH_DNA-bd_sf"/>
</dbReference>
<dbReference type="CDD" id="cd00038">
    <property type="entry name" value="CAP_ED"/>
    <property type="match status" value="1"/>
</dbReference>
<dbReference type="HOGENOM" id="CLU_075053_4_0_6"/>
<dbReference type="PATRIC" id="fig|1239307.3.peg.2486"/>
<dbReference type="KEGG" id="sod:Sant_2244"/>
<dbReference type="PROSITE" id="PS51063">
    <property type="entry name" value="HTH_CRP_2"/>
    <property type="match status" value="1"/>
</dbReference>
<dbReference type="InterPro" id="IPR014710">
    <property type="entry name" value="RmlC-like_jellyroll"/>
</dbReference>
<dbReference type="InterPro" id="IPR036388">
    <property type="entry name" value="WH-like_DNA-bd_sf"/>
</dbReference>
<keyword evidence="1" id="KW-0805">Transcription regulation</keyword>
<dbReference type="SMART" id="SM00419">
    <property type="entry name" value="HTH_CRP"/>
    <property type="match status" value="1"/>
</dbReference>
<keyword evidence="2" id="KW-0238">DNA-binding</keyword>
<dbReference type="InterPro" id="IPR018490">
    <property type="entry name" value="cNMP-bd_dom_sf"/>
</dbReference>
<proteinExistence type="predicted"/>
<dbReference type="Proteomes" id="UP000019028">
    <property type="component" value="Chromosome"/>
</dbReference>
<gene>
    <name evidence="6" type="ORF">Sant_2244</name>
</gene>
<dbReference type="Pfam" id="PF00027">
    <property type="entry name" value="cNMP_binding"/>
    <property type="match status" value="1"/>
</dbReference>
<dbReference type="OrthoDB" id="190787at2"/>
<dbReference type="RefSeq" id="WP_025422423.1">
    <property type="nucleotide sequence ID" value="NZ_CP006569.1"/>
</dbReference>